<proteinExistence type="predicted"/>
<evidence type="ECO:0000313" key="3">
    <source>
        <dbReference type="Proteomes" id="UP000241238"/>
    </source>
</evidence>
<dbReference type="InterPro" id="IPR001387">
    <property type="entry name" value="Cro/C1-type_HTH"/>
</dbReference>
<dbReference type="EMBL" id="CP028104">
    <property type="protein sequence ID" value="AVQ32611.1"/>
    <property type="molecule type" value="Genomic_DNA"/>
</dbReference>
<accession>A0ABN5JMP7</accession>
<dbReference type="Pfam" id="PF13443">
    <property type="entry name" value="HTH_26"/>
    <property type="match status" value="1"/>
</dbReference>
<feature type="domain" description="HTH cro/C1-type" evidence="1">
    <location>
        <begin position="31"/>
        <end position="86"/>
    </location>
</feature>
<evidence type="ECO:0000313" key="2">
    <source>
        <dbReference type="EMBL" id="AVQ32611.1"/>
    </source>
</evidence>
<protein>
    <submittedName>
        <fullName evidence="2">XRE family transcriptional regulator</fullName>
    </submittedName>
</protein>
<reference evidence="3" key="1">
    <citation type="journal article" date="2018" name="MSphere">
        <title>Fusobacterium Genomics Using MinION and Illumina Sequencing Enables Genome Completion and Correction.</title>
        <authorList>
            <person name="Todd S.M."/>
            <person name="Settlage R.E."/>
            <person name="Lahmers K.K."/>
            <person name="Slade D.J."/>
        </authorList>
    </citation>
    <scope>NUCLEOTIDE SEQUENCE [LARGE SCALE GENOMIC DNA]</scope>
    <source>
        <strain evidence="3">ATCC 27725</strain>
    </source>
</reference>
<gene>
    <name evidence="2" type="ORF">C4N18_15295</name>
</gene>
<name>A0ABN5JMP7_FUSVA</name>
<organism evidence="2 3">
    <name type="scientific">Fusobacterium varium ATCC 27725</name>
    <dbReference type="NCBI Taxonomy" id="469618"/>
    <lineage>
        <taxon>Bacteria</taxon>
        <taxon>Fusobacteriati</taxon>
        <taxon>Fusobacteriota</taxon>
        <taxon>Fusobacteriia</taxon>
        <taxon>Fusobacteriales</taxon>
        <taxon>Fusobacteriaceae</taxon>
        <taxon>Fusobacterium</taxon>
    </lineage>
</organism>
<dbReference type="PROSITE" id="PS50943">
    <property type="entry name" value="HTH_CROC1"/>
    <property type="match status" value="1"/>
</dbReference>
<geneLocation type="plasmid" evidence="3">
    <name>pfvar_27725</name>
</geneLocation>
<keyword evidence="3" id="KW-1185">Reference proteome</keyword>
<keyword evidence="2" id="KW-0614">Plasmid</keyword>
<dbReference type="SUPFAM" id="SSF47413">
    <property type="entry name" value="lambda repressor-like DNA-binding domains"/>
    <property type="match status" value="1"/>
</dbReference>
<evidence type="ECO:0000259" key="1">
    <source>
        <dbReference type="PROSITE" id="PS50943"/>
    </source>
</evidence>
<dbReference type="Proteomes" id="UP000241238">
    <property type="component" value="Plasmid pFvar_27725"/>
</dbReference>
<dbReference type="Gene3D" id="1.10.260.40">
    <property type="entry name" value="lambda repressor-like DNA-binding domains"/>
    <property type="match status" value="1"/>
</dbReference>
<sequence length="95" mass="11141">MSRRARVFIKRLKRLEKITPDMVRTSKITKLEQIMKEKKITTYQINKDTGLSYKTINAIINGANEKFQKSHLIILATYLNVCIADLFIREKLIND</sequence>
<dbReference type="InterPro" id="IPR010982">
    <property type="entry name" value="Lambda_DNA-bd_dom_sf"/>
</dbReference>